<keyword evidence="8" id="KW-0256">Endoplasmic reticulum</keyword>
<keyword evidence="10" id="KW-1133">Transmembrane helix</keyword>
<keyword evidence="7 14" id="KW-0732">Signal</keyword>
<evidence type="ECO:0000256" key="13">
    <source>
        <dbReference type="ARBA" id="ARBA00031116"/>
    </source>
</evidence>
<evidence type="ECO:0000313" key="15">
    <source>
        <dbReference type="EMBL" id="CBK20993.2"/>
    </source>
</evidence>
<name>D8LYV4_BLAHO</name>
<dbReference type="PANTHER" id="PTHR15929:SF0">
    <property type="entry name" value="STORE-OPERATED CALCIUM ENTRY-ASSOCIATED REGULATORY FACTOR"/>
    <property type="match status" value="1"/>
</dbReference>
<evidence type="ECO:0000256" key="9">
    <source>
        <dbReference type="ARBA" id="ARBA00022837"/>
    </source>
</evidence>
<evidence type="ECO:0000256" key="6">
    <source>
        <dbReference type="ARBA" id="ARBA00022692"/>
    </source>
</evidence>
<comment type="similarity">
    <text evidence="2">Belongs to the SARAF family.</text>
</comment>
<sequence>MRKTIIIVLFALIASAWGYYYNYDSNYNSNANKVLLSSVQTLTFSKSKYTTGRRSRPIPQMTCERGSASCSFAPSSMQCYNRGFDGRDVQWECKAELDKGVSLGETVVSCEGYDYPDDPYILVGSCGVRFKLERNADYGTYHNHHRRGYNGYNDYNDYNDYNGGGFWSWFDNIANFIFTVSSMNSFYYRSSLFCLLFGSSGSTLSSKSSSSH</sequence>
<dbReference type="PANTHER" id="PTHR15929">
    <property type="entry name" value="STORE-OPERATED CALCIUM ENTRY-ASSOCIATED REGULATORY FACTOR"/>
    <property type="match status" value="1"/>
</dbReference>
<keyword evidence="12" id="KW-0472">Membrane</keyword>
<evidence type="ECO:0000256" key="7">
    <source>
        <dbReference type="ARBA" id="ARBA00022729"/>
    </source>
</evidence>
<dbReference type="InterPro" id="IPR009567">
    <property type="entry name" value="SARAF"/>
</dbReference>
<dbReference type="Pfam" id="PF06682">
    <property type="entry name" value="SARAF"/>
    <property type="match status" value="1"/>
</dbReference>
<dbReference type="RefSeq" id="XP_012895041.1">
    <property type="nucleotide sequence ID" value="XM_013039587.1"/>
</dbReference>
<dbReference type="AlphaFoldDB" id="D8LYV4"/>
<keyword evidence="11" id="KW-0406">Ion transport</keyword>
<dbReference type="GO" id="GO:0005789">
    <property type="term" value="C:endoplasmic reticulum membrane"/>
    <property type="evidence" value="ECO:0007669"/>
    <property type="project" value="UniProtKB-SubCell"/>
</dbReference>
<evidence type="ECO:0000256" key="8">
    <source>
        <dbReference type="ARBA" id="ARBA00022824"/>
    </source>
</evidence>
<reference evidence="15" key="1">
    <citation type="submission" date="2010-02" db="EMBL/GenBank/DDBJ databases">
        <title>Sequencing and annotation of the Blastocystis hominis genome.</title>
        <authorList>
            <person name="Wincker P."/>
        </authorList>
    </citation>
    <scope>NUCLEOTIDE SEQUENCE</scope>
    <source>
        <strain evidence="15">Singapore isolate B</strain>
    </source>
</reference>
<evidence type="ECO:0000256" key="11">
    <source>
        <dbReference type="ARBA" id="ARBA00023065"/>
    </source>
</evidence>
<dbReference type="InParanoid" id="D8LYV4"/>
<gene>
    <name evidence="15" type="ORF">GSBLH_T00001223001</name>
</gene>
<dbReference type="GeneID" id="24918496"/>
<keyword evidence="5" id="KW-0109">Calcium transport</keyword>
<keyword evidence="16" id="KW-1185">Reference proteome</keyword>
<keyword evidence="4" id="KW-0813">Transport</keyword>
<accession>D8LYV4</accession>
<protein>
    <recommendedName>
        <fullName evidence="3">Store-operated calcium entry-associated regulatory factor</fullName>
    </recommendedName>
    <alternativeName>
        <fullName evidence="13">Transmembrane protein 66</fullName>
    </alternativeName>
</protein>
<organism evidence="15">
    <name type="scientific">Blastocystis hominis</name>
    <dbReference type="NCBI Taxonomy" id="12968"/>
    <lineage>
        <taxon>Eukaryota</taxon>
        <taxon>Sar</taxon>
        <taxon>Stramenopiles</taxon>
        <taxon>Bigyra</taxon>
        <taxon>Opalozoa</taxon>
        <taxon>Opalinata</taxon>
        <taxon>Blastocystidae</taxon>
        <taxon>Blastocystis</taxon>
    </lineage>
</organism>
<evidence type="ECO:0000256" key="4">
    <source>
        <dbReference type="ARBA" id="ARBA00022448"/>
    </source>
</evidence>
<feature type="signal peptide" evidence="14">
    <location>
        <begin position="1"/>
        <end position="18"/>
    </location>
</feature>
<dbReference type="GO" id="GO:2001256">
    <property type="term" value="P:regulation of store-operated calcium entry"/>
    <property type="evidence" value="ECO:0007669"/>
    <property type="project" value="InterPro"/>
</dbReference>
<dbReference type="GO" id="GO:0006816">
    <property type="term" value="P:calcium ion transport"/>
    <property type="evidence" value="ECO:0007669"/>
    <property type="project" value="UniProtKB-KW"/>
</dbReference>
<feature type="chain" id="PRO_5003117628" description="Store-operated calcium entry-associated regulatory factor" evidence="14">
    <location>
        <begin position="19"/>
        <end position="212"/>
    </location>
</feature>
<comment type="subcellular location">
    <subcellularLocation>
        <location evidence="1">Endoplasmic reticulum membrane</location>
        <topology evidence="1">Single-pass type I membrane protein</topology>
    </subcellularLocation>
</comment>
<evidence type="ECO:0000256" key="10">
    <source>
        <dbReference type="ARBA" id="ARBA00022989"/>
    </source>
</evidence>
<evidence type="ECO:0000256" key="12">
    <source>
        <dbReference type="ARBA" id="ARBA00023136"/>
    </source>
</evidence>
<dbReference type="OrthoDB" id="20303at2759"/>
<dbReference type="EMBL" id="FN668640">
    <property type="protein sequence ID" value="CBK20993.2"/>
    <property type="molecule type" value="Genomic_DNA"/>
</dbReference>
<evidence type="ECO:0000256" key="1">
    <source>
        <dbReference type="ARBA" id="ARBA00004115"/>
    </source>
</evidence>
<evidence type="ECO:0000256" key="5">
    <source>
        <dbReference type="ARBA" id="ARBA00022568"/>
    </source>
</evidence>
<dbReference type="Proteomes" id="UP000008312">
    <property type="component" value="Unassembled WGS sequence"/>
</dbReference>
<keyword evidence="6" id="KW-0812">Transmembrane</keyword>
<evidence type="ECO:0000256" key="14">
    <source>
        <dbReference type="SAM" id="SignalP"/>
    </source>
</evidence>
<evidence type="ECO:0000256" key="2">
    <source>
        <dbReference type="ARBA" id="ARBA00006833"/>
    </source>
</evidence>
<keyword evidence="9" id="KW-0106">Calcium</keyword>
<proteinExistence type="inferred from homology"/>
<evidence type="ECO:0000256" key="3">
    <source>
        <dbReference type="ARBA" id="ARBA00016584"/>
    </source>
</evidence>
<evidence type="ECO:0000313" key="16">
    <source>
        <dbReference type="Proteomes" id="UP000008312"/>
    </source>
</evidence>